<comment type="subcellular location">
    <subcellularLocation>
        <location evidence="1">Secreted</location>
    </subcellularLocation>
</comment>
<evidence type="ECO:0000256" key="3">
    <source>
        <dbReference type="ARBA" id="ARBA00022525"/>
    </source>
</evidence>
<dbReference type="GO" id="GO:0009251">
    <property type="term" value="P:glucan catabolic process"/>
    <property type="evidence" value="ECO:0007669"/>
    <property type="project" value="TreeGrafter"/>
</dbReference>
<keyword evidence="3" id="KW-0964">Secreted</keyword>
<dbReference type="EMBL" id="JADGJH010000842">
    <property type="protein sequence ID" value="KAJ3121986.1"/>
    <property type="molecule type" value="Genomic_DNA"/>
</dbReference>
<gene>
    <name evidence="12" type="ORF">HK100_012166</name>
</gene>
<comment type="similarity">
    <text evidence="2 10">Belongs to the glycosyl hydrolase 5 (cellulase A) family.</text>
</comment>
<evidence type="ECO:0000256" key="6">
    <source>
        <dbReference type="ARBA" id="ARBA00023295"/>
    </source>
</evidence>
<evidence type="ECO:0000256" key="2">
    <source>
        <dbReference type="ARBA" id="ARBA00005641"/>
    </source>
</evidence>
<dbReference type="InterPro" id="IPR001547">
    <property type="entry name" value="Glyco_hydro_5"/>
</dbReference>
<feature type="domain" description="Glycoside hydrolase family 5" evidence="11">
    <location>
        <begin position="79"/>
        <end position="324"/>
    </location>
</feature>
<dbReference type="Proteomes" id="UP001211907">
    <property type="component" value="Unassembled WGS sequence"/>
</dbReference>
<sequence>MSLLVFSLVVTANAYNFVDWKVYKPHGANLGSWLEKEQTHDPVWWASVGGASAPDEWTLCETLGSQCGPIFEARYASFLNTSTIDKLASVGVDLLRIPTTYAAWVDVPGSAFYHGNQQTYLSEIVSYAIDTYDMHVIIGLHSLPGGVNSLDIGEGLLHDAWFYNATNLDYSYQAVDAILTFIVQNGNIDHFTVAPINEASDNLSKFGTTYGLSQNASDYVSAYLHGVLDRISTVDSRIPLMVQDCFKGQDFWVPYFNITDNIVIDVHDYFFAVDNKYAKYVHYDVCGQAAWTAEETTFPVFVGEWALQVKYNNTFAGREEVFNVQRYAWTKYLAGSAFWTAVSYADAAVSGEGVQSDYWSLVKLIDVGVVNAVDTSIDYCANSTDLRTIETLSASAASAFVASASATSASLSPYGAVTNVYASGCVETVFSTFGIAFSILATL</sequence>
<evidence type="ECO:0000313" key="13">
    <source>
        <dbReference type="Proteomes" id="UP001211907"/>
    </source>
</evidence>
<dbReference type="GO" id="GO:0071555">
    <property type="term" value="P:cell wall organization"/>
    <property type="evidence" value="ECO:0007669"/>
    <property type="project" value="UniProtKB-KW"/>
</dbReference>
<protein>
    <recommendedName>
        <fullName evidence="9">glucan 1,3-beta-glucosidase</fullName>
        <ecNumber evidence="9">3.2.1.58</ecNumber>
    </recommendedName>
</protein>
<evidence type="ECO:0000256" key="4">
    <source>
        <dbReference type="ARBA" id="ARBA00022729"/>
    </source>
</evidence>
<organism evidence="12 13">
    <name type="scientific">Physocladia obscura</name>
    <dbReference type="NCBI Taxonomy" id="109957"/>
    <lineage>
        <taxon>Eukaryota</taxon>
        <taxon>Fungi</taxon>
        <taxon>Fungi incertae sedis</taxon>
        <taxon>Chytridiomycota</taxon>
        <taxon>Chytridiomycota incertae sedis</taxon>
        <taxon>Chytridiomycetes</taxon>
        <taxon>Chytridiales</taxon>
        <taxon>Chytriomycetaceae</taxon>
        <taxon>Physocladia</taxon>
    </lineage>
</organism>
<keyword evidence="13" id="KW-1185">Reference proteome</keyword>
<dbReference type="SUPFAM" id="SSF51445">
    <property type="entry name" value="(Trans)glycosidases"/>
    <property type="match status" value="1"/>
</dbReference>
<keyword evidence="5 10" id="KW-0378">Hydrolase</keyword>
<evidence type="ECO:0000259" key="11">
    <source>
        <dbReference type="Pfam" id="PF00150"/>
    </source>
</evidence>
<comment type="catalytic activity">
    <reaction evidence="8">
        <text>Successive hydrolysis of beta-D-glucose units from the non-reducing ends of (1-&gt;3)-beta-D-glucans, releasing alpha-glucose.</text>
        <dbReference type="EC" id="3.2.1.58"/>
    </reaction>
</comment>
<dbReference type="GO" id="GO:0004338">
    <property type="term" value="F:glucan exo-1,3-beta-glucosidase activity"/>
    <property type="evidence" value="ECO:0007669"/>
    <property type="project" value="UniProtKB-EC"/>
</dbReference>
<dbReference type="InterPro" id="IPR050386">
    <property type="entry name" value="Glycosyl_hydrolase_5"/>
</dbReference>
<evidence type="ECO:0000256" key="9">
    <source>
        <dbReference type="ARBA" id="ARBA00038929"/>
    </source>
</evidence>
<evidence type="ECO:0000256" key="7">
    <source>
        <dbReference type="ARBA" id="ARBA00023316"/>
    </source>
</evidence>
<keyword evidence="7" id="KW-0961">Cell wall biogenesis/degradation</keyword>
<dbReference type="GO" id="GO:0009986">
    <property type="term" value="C:cell surface"/>
    <property type="evidence" value="ECO:0007669"/>
    <property type="project" value="TreeGrafter"/>
</dbReference>
<name>A0AAD5T053_9FUNG</name>
<evidence type="ECO:0000256" key="8">
    <source>
        <dbReference type="ARBA" id="ARBA00036824"/>
    </source>
</evidence>
<dbReference type="PANTHER" id="PTHR31297">
    <property type="entry name" value="GLUCAN ENDO-1,6-BETA-GLUCOSIDASE B"/>
    <property type="match status" value="1"/>
</dbReference>
<dbReference type="EC" id="3.2.1.58" evidence="9"/>
<evidence type="ECO:0000313" key="12">
    <source>
        <dbReference type="EMBL" id="KAJ3121986.1"/>
    </source>
</evidence>
<dbReference type="InterPro" id="IPR017853">
    <property type="entry name" value="GH"/>
</dbReference>
<comment type="caution">
    <text evidence="12">The sequence shown here is derived from an EMBL/GenBank/DDBJ whole genome shotgun (WGS) entry which is preliminary data.</text>
</comment>
<dbReference type="PANTHER" id="PTHR31297:SF1">
    <property type="entry name" value="GLUCAN 1,3-BETA-GLUCOSIDASE I_II-RELATED"/>
    <property type="match status" value="1"/>
</dbReference>
<accession>A0AAD5T053</accession>
<dbReference type="GO" id="GO:0005576">
    <property type="term" value="C:extracellular region"/>
    <property type="evidence" value="ECO:0007669"/>
    <property type="project" value="UniProtKB-SubCell"/>
</dbReference>
<keyword evidence="4" id="KW-0732">Signal</keyword>
<evidence type="ECO:0000256" key="10">
    <source>
        <dbReference type="RuleBase" id="RU361153"/>
    </source>
</evidence>
<dbReference type="AlphaFoldDB" id="A0AAD5T053"/>
<evidence type="ECO:0000256" key="5">
    <source>
        <dbReference type="ARBA" id="ARBA00022801"/>
    </source>
</evidence>
<dbReference type="Gene3D" id="3.20.20.80">
    <property type="entry name" value="Glycosidases"/>
    <property type="match status" value="1"/>
</dbReference>
<proteinExistence type="inferred from homology"/>
<keyword evidence="6 10" id="KW-0326">Glycosidase</keyword>
<reference evidence="12" key="1">
    <citation type="submission" date="2020-05" db="EMBL/GenBank/DDBJ databases">
        <title>Phylogenomic resolution of chytrid fungi.</title>
        <authorList>
            <person name="Stajich J.E."/>
            <person name="Amses K."/>
            <person name="Simmons R."/>
            <person name="Seto K."/>
            <person name="Myers J."/>
            <person name="Bonds A."/>
            <person name="Quandt C.A."/>
            <person name="Barry K."/>
            <person name="Liu P."/>
            <person name="Grigoriev I."/>
            <person name="Longcore J.E."/>
            <person name="James T.Y."/>
        </authorList>
    </citation>
    <scope>NUCLEOTIDE SEQUENCE</scope>
    <source>
        <strain evidence="12">JEL0513</strain>
    </source>
</reference>
<dbReference type="Pfam" id="PF00150">
    <property type="entry name" value="Cellulase"/>
    <property type="match status" value="1"/>
</dbReference>
<evidence type="ECO:0000256" key="1">
    <source>
        <dbReference type="ARBA" id="ARBA00004613"/>
    </source>
</evidence>